<dbReference type="AlphaFoldDB" id="A0A8T9BTW2"/>
<gene>
    <name evidence="5" type="ORF">LSUE1_G009209</name>
</gene>
<evidence type="ECO:0000313" key="5">
    <source>
        <dbReference type="EMBL" id="TVY60727.1"/>
    </source>
</evidence>
<evidence type="ECO:0000256" key="3">
    <source>
        <dbReference type="SAM" id="MobiDB-lite"/>
    </source>
</evidence>
<proteinExistence type="predicted"/>
<feature type="region of interest" description="Disordered" evidence="3">
    <location>
        <begin position="45"/>
        <end position="78"/>
    </location>
</feature>
<accession>A0A8T9BTW2</accession>
<name>A0A8T9BTW2_9HELO</name>
<dbReference type="EMBL" id="QGMK01002151">
    <property type="protein sequence ID" value="TVY60727.1"/>
    <property type="molecule type" value="Genomic_DNA"/>
</dbReference>
<dbReference type="Gene3D" id="1.20.1280.50">
    <property type="match status" value="1"/>
</dbReference>
<comment type="pathway">
    <text evidence="1">Protein modification; protein ubiquitination.</text>
</comment>
<dbReference type="InterPro" id="IPR001810">
    <property type="entry name" value="F-box_dom"/>
</dbReference>
<sequence length="549" mass="62672">MDPPAPRYEDMPAPVITLQNNDTFVWGRHDFVDESFHLIEAVERPTAEVSEKNHDALPSSDDGESSSPSAVSYPATTDSSNNGTFIQSSLLYLPSELIDHVLSFLGPPELANVSSTCHLLSVHAKSDPAWVRHVQENVHIPLTSPYPCETYRELYISHDPHWFLSKYKLWFCDQFLTGKLVIGRYDPRRGCIEGYRLLAERPPPTFTSWEEDDEVVIHSFNPQCRLHLDQPVFQLNAHSLQCRMESYRSRPGQRFKDEIPMQLNKSNQGVYSNLLLARPVQELPGPQLWPPPTIPARQRVKGSAGDSLSAAHRPNKRSEVSTQAFRIRRWMEMTGQNGSGIHLGEETSTYATLDPKIYTPTEDKPYRGIWVGDFSGHGCEFLLINQPDDDEPFDEASVIQRVDETFDEWELRKKEERIYRGSLEAIKLTGDPNIPRGQYTFVADDISEEVYVERTATEARFKGARFVKSRGHVAQTMFRDGKFVGLFVPWVANTPVDKYVETQLIMISHNRLAQYWVAYGHISYYERVDIDQFLSPFNDPPPKPLATKA</sequence>
<keyword evidence="6" id="KW-1185">Reference proteome</keyword>
<dbReference type="InterPro" id="IPR036047">
    <property type="entry name" value="F-box-like_dom_sf"/>
</dbReference>
<comment type="caution">
    <text evidence="5">The sequence shown here is derived from an EMBL/GenBank/DDBJ whole genome shotgun (WGS) entry which is preliminary data.</text>
</comment>
<evidence type="ECO:0000256" key="2">
    <source>
        <dbReference type="ARBA" id="ARBA00022786"/>
    </source>
</evidence>
<organism evidence="5 6">
    <name type="scientific">Lachnellula suecica</name>
    <dbReference type="NCBI Taxonomy" id="602035"/>
    <lineage>
        <taxon>Eukaryota</taxon>
        <taxon>Fungi</taxon>
        <taxon>Dikarya</taxon>
        <taxon>Ascomycota</taxon>
        <taxon>Pezizomycotina</taxon>
        <taxon>Leotiomycetes</taxon>
        <taxon>Helotiales</taxon>
        <taxon>Lachnaceae</taxon>
        <taxon>Lachnellula</taxon>
    </lineage>
</organism>
<feature type="compositionally biased region" description="Basic and acidic residues" evidence="3">
    <location>
        <begin position="45"/>
        <end position="55"/>
    </location>
</feature>
<feature type="domain" description="F-box" evidence="4">
    <location>
        <begin position="87"/>
        <end position="133"/>
    </location>
</feature>
<dbReference type="Pfam" id="PF12937">
    <property type="entry name" value="F-box-like"/>
    <property type="match status" value="1"/>
</dbReference>
<keyword evidence="2" id="KW-0833">Ubl conjugation pathway</keyword>
<dbReference type="SUPFAM" id="SSF81383">
    <property type="entry name" value="F-box domain"/>
    <property type="match status" value="1"/>
</dbReference>
<dbReference type="Pfam" id="PF12014">
    <property type="entry name" value="Cyclin_D1_bind"/>
    <property type="match status" value="1"/>
</dbReference>
<dbReference type="PANTHER" id="PTHR10706:SF130">
    <property type="entry name" value="F-BOX ONLY PROTEIN 31"/>
    <property type="match status" value="1"/>
</dbReference>
<evidence type="ECO:0000259" key="4">
    <source>
        <dbReference type="PROSITE" id="PS50181"/>
    </source>
</evidence>
<protein>
    <recommendedName>
        <fullName evidence="4">F-box domain-containing protein</fullName>
    </recommendedName>
</protein>
<dbReference type="Proteomes" id="UP000469558">
    <property type="component" value="Unassembled WGS sequence"/>
</dbReference>
<evidence type="ECO:0000256" key="1">
    <source>
        <dbReference type="ARBA" id="ARBA00004906"/>
    </source>
</evidence>
<dbReference type="OrthoDB" id="722566at2759"/>
<dbReference type="PANTHER" id="PTHR10706">
    <property type="entry name" value="F-BOX FAMILY PROTEIN"/>
    <property type="match status" value="1"/>
</dbReference>
<dbReference type="InterPro" id="IPR045048">
    <property type="entry name" value="FBXO31/39"/>
</dbReference>
<dbReference type="PROSITE" id="PS50181">
    <property type="entry name" value="FBOX"/>
    <property type="match status" value="1"/>
</dbReference>
<reference evidence="5 6" key="1">
    <citation type="submission" date="2018-05" db="EMBL/GenBank/DDBJ databases">
        <title>Genome sequencing and assembly of the regulated plant pathogen Lachnellula willkommii and related sister species for the development of diagnostic species identification markers.</title>
        <authorList>
            <person name="Giroux E."/>
            <person name="Bilodeau G."/>
        </authorList>
    </citation>
    <scope>NUCLEOTIDE SEQUENCE [LARGE SCALE GENOMIC DNA]</scope>
    <source>
        <strain evidence="5 6">CBS 268.59</strain>
    </source>
</reference>
<evidence type="ECO:0000313" key="6">
    <source>
        <dbReference type="Proteomes" id="UP000469558"/>
    </source>
</evidence>
<dbReference type="SMART" id="SM00256">
    <property type="entry name" value="FBOX"/>
    <property type="match status" value="1"/>
</dbReference>